<dbReference type="SUPFAM" id="SSF48208">
    <property type="entry name" value="Six-hairpin glycosidases"/>
    <property type="match status" value="1"/>
</dbReference>
<dbReference type="InterPro" id="IPR024462">
    <property type="entry name" value="GH116_N"/>
</dbReference>
<evidence type="ECO:0000313" key="4">
    <source>
        <dbReference type="EMBL" id="MFG3818435.1"/>
    </source>
</evidence>
<evidence type="ECO:0000256" key="1">
    <source>
        <dbReference type="SAM" id="MobiDB-lite"/>
    </source>
</evidence>
<keyword evidence="5" id="KW-1185">Reference proteome</keyword>
<feature type="compositionally biased region" description="Polar residues" evidence="1">
    <location>
        <begin position="1"/>
        <end position="12"/>
    </location>
</feature>
<dbReference type="Pfam" id="PF12215">
    <property type="entry name" value="Glyco_hydr_116N"/>
    <property type="match status" value="1"/>
</dbReference>
<protein>
    <submittedName>
        <fullName evidence="4">GH116 family glycosyl hydrolase</fullName>
    </submittedName>
</protein>
<feature type="domain" description="Glycosyl-hydrolase family 116 N-terminal" evidence="3">
    <location>
        <begin position="59"/>
        <end position="396"/>
    </location>
</feature>
<feature type="domain" description="Glycosyl-hydrolase family 116 catalytic region" evidence="2">
    <location>
        <begin position="445"/>
        <end position="846"/>
    </location>
</feature>
<sequence>MVQANPTNNSPATPIAPPTGHPAAGSIPPCAWSRPIGLGWERPYTVRYASNLDDGPWHGAPLGGFGAGSLGRSPRGEFNFWHMDGGEHVFANLPGCQFAVFEQAEGDLPRTYALSSEPPADGSLGDWAWYPASTAERTTGTYSALYPRSWFTYENVLQTHLTCEQFSPILAGNYQETSYPVAVFEWTAHNPTDRPITVSILLSWENTVGWFTNALKNPEITVRDDGSPEYEYQPRWGESEGNFNRWIEDFSRVGCTLLNLEGLIDPGDRPLAEGMGQWALMTVQNPAVEVFHHTRWNPAGDGSDLWRDFSRSGDLSDESDDRPAKAGERIGAAIAVRFTLRPGKTRKIPFILAWDFPTTEFKAGVTYYRRYTDFFGRNGQGAWSIARTALKHYDAWREGIIAWQKPVLDRPDWPDWFKMGLLNELYDLTAGATVWSAADERDPKGQFAVAECLDYRWYESLDVRLYGSFGLLLLWPELEKAVMRAFARAIPAADATPRIIGYNRAAAVRKIADATPHDLGAPNEHPWEATNYTSYQDCNLWKDLPCDFVLQVYRDYQLTGASDRQFLVDCWDSVERSLAYLKTFDQDGDGIPENSGAPDQTFDDWRLVGVSAYCGGLWIAALEAAIAIGQVLLEADLDDLTYESDRARAALDRPSLAATLATYQDWLTQARSVYHLALWNGQSYRLDTGSGSDVVMADQLCGQFYARLLGLPDVVDSAAARRTIKTVYDSCFVKFNAFCRSDRARELGWNIPHDLPNLGVANGVLPDGSPENPKATHPLEVWTGINFGLAAFWLQMGYQQEAMEVAAAVVNQIYSGGLQFRTPEAITAQNTFRASTYLRPMAIWAMYGILTEFAPLTAR</sequence>
<accession>A0ABW7CEA4</accession>
<evidence type="ECO:0000259" key="2">
    <source>
        <dbReference type="Pfam" id="PF04685"/>
    </source>
</evidence>
<evidence type="ECO:0000313" key="5">
    <source>
        <dbReference type="Proteomes" id="UP001604335"/>
    </source>
</evidence>
<dbReference type="EMBL" id="JAZAQF010000074">
    <property type="protein sequence ID" value="MFG3818435.1"/>
    <property type="molecule type" value="Genomic_DNA"/>
</dbReference>
<dbReference type="InterPro" id="IPR006775">
    <property type="entry name" value="GH116_catalytic"/>
</dbReference>
<dbReference type="RefSeq" id="WP_393013794.1">
    <property type="nucleotide sequence ID" value="NZ_JAZAQF010000074.1"/>
</dbReference>
<dbReference type="Pfam" id="PF04685">
    <property type="entry name" value="DUF608"/>
    <property type="match status" value="1"/>
</dbReference>
<dbReference type="PIRSF" id="PIRSF028944">
    <property type="entry name" value="Beta_gluc_GBA2"/>
    <property type="match status" value="1"/>
</dbReference>
<feature type="region of interest" description="Disordered" evidence="1">
    <location>
        <begin position="1"/>
        <end position="23"/>
    </location>
</feature>
<comment type="caution">
    <text evidence="4">The sequence shown here is derived from an EMBL/GenBank/DDBJ whole genome shotgun (WGS) entry which is preliminary data.</text>
</comment>
<gene>
    <name evidence="4" type="ORF">VPK24_12360</name>
</gene>
<organism evidence="4 5">
    <name type="scientific">Limnothrix redekei LRLZ20PSL1</name>
    <dbReference type="NCBI Taxonomy" id="3112953"/>
    <lineage>
        <taxon>Bacteria</taxon>
        <taxon>Bacillati</taxon>
        <taxon>Cyanobacteriota</taxon>
        <taxon>Cyanophyceae</taxon>
        <taxon>Pseudanabaenales</taxon>
        <taxon>Pseudanabaenaceae</taxon>
        <taxon>Limnothrix</taxon>
    </lineage>
</organism>
<dbReference type="InterPro" id="IPR052566">
    <property type="entry name" value="Non-lysos_glucosylceramidase"/>
</dbReference>
<dbReference type="GO" id="GO:0016787">
    <property type="term" value="F:hydrolase activity"/>
    <property type="evidence" value="ECO:0007669"/>
    <property type="project" value="UniProtKB-KW"/>
</dbReference>
<name>A0ABW7CEA4_9CYAN</name>
<evidence type="ECO:0000259" key="3">
    <source>
        <dbReference type="Pfam" id="PF12215"/>
    </source>
</evidence>
<dbReference type="InterPro" id="IPR014551">
    <property type="entry name" value="B_Glucosidase_GBA2-typ"/>
</dbReference>
<keyword evidence="4" id="KW-0378">Hydrolase</keyword>
<proteinExistence type="predicted"/>
<reference evidence="5" key="1">
    <citation type="journal article" date="2024" name="Algal Res.">
        <title>Biochemical, toxicological and genomic investigation of a high-biomass producing Limnothrix strain isolated from Italian shallow drinking water reservoir.</title>
        <authorList>
            <person name="Simonazzi M."/>
            <person name="Shishido T.K."/>
            <person name="Delbaje E."/>
            <person name="Wahlsten M."/>
            <person name="Fewer D.P."/>
            <person name="Sivonen K."/>
            <person name="Pezzolesi L."/>
            <person name="Pistocchi R."/>
        </authorList>
    </citation>
    <scope>NUCLEOTIDE SEQUENCE [LARGE SCALE GENOMIC DNA]</scope>
    <source>
        <strain evidence="5">LRLZ20PSL1</strain>
    </source>
</reference>
<dbReference type="PANTHER" id="PTHR12654:SF0">
    <property type="entry name" value="NON-LYSOSOMAL GLUCOSYLCERAMIDASE"/>
    <property type="match status" value="1"/>
</dbReference>
<dbReference type="Proteomes" id="UP001604335">
    <property type="component" value="Unassembled WGS sequence"/>
</dbReference>
<dbReference type="InterPro" id="IPR008928">
    <property type="entry name" value="6-hairpin_glycosidase_sf"/>
</dbReference>
<dbReference type="PANTHER" id="PTHR12654">
    <property type="entry name" value="BILE ACID BETA-GLUCOSIDASE-RELATED"/>
    <property type="match status" value="1"/>
</dbReference>